<evidence type="ECO:0000256" key="7">
    <source>
        <dbReference type="ARBA" id="ARBA00023180"/>
    </source>
</evidence>
<keyword evidence="2" id="KW-0723">Serine/threonine-protein kinase</keyword>
<gene>
    <name evidence="9" type="ORF">SO802_020914</name>
</gene>
<sequence length="205" mass="23471">MLLMEMAGKRKNLNAIADHSSQLYFRTWVYDQIIDRKDIEMEDNMEEEKKTIEKMIIVALWCIQMNPRNRPPMNKVVEMFEQEIEFLQMPPKPFLSSLERPIGDGGGNLSPTCSSFQSELNRIWSSSNPTTRTKESNEKDYKSKTPSPPNAISPSHVSSSFRISKSKAGFKYNVQSHSSLLHTLIHYRFISASKKIPSSMISSCC</sequence>
<feature type="compositionally biased region" description="Basic and acidic residues" evidence="8">
    <location>
        <begin position="132"/>
        <end position="143"/>
    </location>
</feature>
<organism evidence="9 10">
    <name type="scientific">Lithocarpus litseifolius</name>
    <dbReference type="NCBI Taxonomy" id="425828"/>
    <lineage>
        <taxon>Eukaryota</taxon>
        <taxon>Viridiplantae</taxon>
        <taxon>Streptophyta</taxon>
        <taxon>Embryophyta</taxon>
        <taxon>Tracheophyta</taxon>
        <taxon>Spermatophyta</taxon>
        <taxon>Magnoliopsida</taxon>
        <taxon>eudicotyledons</taxon>
        <taxon>Gunneridae</taxon>
        <taxon>Pentapetalae</taxon>
        <taxon>rosids</taxon>
        <taxon>fabids</taxon>
        <taxon>Fagales</taxon>
        <taxon>Fagaceae</taxon>
        <taxon>Lithocarpus</taxon>
    </lineage>
</organism>
<evidence type="ECO:0000256" key="5">
    <source>
        <dbReference type="ARBA" id="ARBA00022989"/>
    </source>
</evidence>
<dbReference type="GO" id="GO:0004674">
    <property type="term" value="F:protein serine/threonine kinase activity"/>
    <property type="evidence" value="ECO:0007669"/>
    <property type="project" value="UniProtKB-KW"/>
</dbReference>
<dbReference type="Proteomes" id="UP001459277">
    <property type="component" value="Unassembled WGS sequence"/>
</dbReference>
<protein>
    <submittedName>
        <fullName evidence="9">Uncharacterized protein</fullName>
    </submittedName>
</protein>
<dbReference type="GO" id="GO:0016020">
    <property type="term" value="C:membrane"/>
    <property type="evidence" value="ECO:0007669"/>
    <property type="project" value="UniProtKB-SubCell"/>
</dbReference>
<evidence type="ECO:0000256" key="8">
    <source>
        <dbReference type="SAM" id="MobiDB-lite"/>
    </source>
</evidence>
<keyword evidence="6" id="KW-0472">Membrane</keyword>
<comment type="subcellular location">
    <subcellularLocation>
        <location evidence="1">Membrane</location>
        <topology evidence="1">Single-pass type I membrane protein</topology>
    </subcellularLocation>
</comment>
<proteinExistence type="predicted"/>
<evidence type="ECO:0000256" key="1">
    <source>
        <dbReference type="ARBA" id="ARBA00004479"/>
    </source>
</evidence>
<reference evidence="9 10" key="1">
    <citation type="submission" date="2024-01" db="EMBL/GenBank/DDBJ databases">
        <title>A telomere-to-telomere, gap-free genome of sweet tea (Lithocarpus litseifolius).</title>
        <authorList>
            <person name="Zhou J."/>
        </authorList>
    </citation>
    <scope>NUCLEOTIDE SEQUENCE [LARGE SCALE GENOMIC DNA]</scope>
    <source>
        <strain evidence="9">Zhou-2022a</strain>
        <tissue evidence="9">Leaf</tissue>
    </source>
</reference>
<keyword evidence="7" id="KW-0325">Glycoprotein</keyword>
<keyword evidence="3" id="KW-0812">Transmembrane</keyword>
<keyword evidence="4" id="KW-0732">Signal</keyword>
<comment type="caution">
    <text evidence="9">The sequence shown here is derived from an EMBL/GenBank/DDBJ whole genome shotgun (WGS) entry which is preliminary data.</text>
</comment>
<feature type="region of interest" description="Disordered" evidence="8">
    <location>
        <begin position="124"/>
        <end position="158"/>
    </location>
</feature>
<keyword evidence="2" id="KW-0418">Kinase</keyword>
<evidence type="ECO:0000256" key="4">
    <source>
        <dbReference type="ARBA" id="ARBA00022729"/>
    </source>
</evidence>
<accession>A0AAW2CFE0</accession>
<dbReference type="PANTHER" id="PTHR27009">
    <property type="entry name" value="RUST RESISTANCE KINASE LR10-RELATED"/>
    <property type="match status" value="1"/>
</dbReference>
<evidence type="ECO:0000256" key="2">
    <source>
        <dbReference type="ARBA" id="ARBA00022527"/>
    </source>
</evidence>
<dbReference type="InterPro" id="IPR045874">
    <property type="entry name" value="LRK10/LRL21-25-like"/>
</dbReference>
<evidence type="ECO:0000313" key="9">
    <source>
        <dbReference type="EMBL" id="KAK9996228.1"/>
    </source>
</evidence>
<evidence type="ECO:0000256" key="6">
    <source>
        <dbReference type="ARBA" id="ARBA00023136"/>
    </source>
</evidence>
<evidence type="ECO:0000256" key="3">
    <source>
        <dbReference type="ARBA" id="ARBA00022692"/>
    </source>
</evidence>
<keyword evidence="2" id="KW-0808">Transferase</keyword>
<evidence type="ECO:0000313" key="10">
    <source>
        <dbReference type="Proteomes" id="UP001459277"/>
    </source>
</evidence>
<dbReference type="Gene3D" id="1.10.510.10">
    <property type="entry name" value="Transferase(Phosphotransferase) domain 1"/>
    <property type="match status" value="1"/>
</dbReference>
<name>A0AAW2CFE0_9ROSI</name>
<dbReference type="EMBL" id="JAZDWU010000007">
    <property type="protein sequence ID" value="KAK9996228.1"/>
    <property type="molecule type" value="Genomic_DNA"/>
</dbReference>
<keyword evidence="5" id="KW-1133">Transmembrane helix</keyword>
<keyword evidence="10" id="KW-1185">Reference proteome</keyword>
<dbReference type="AlphaFoldDB" id="A0AAW2CFE0"/>